<evidence type="ECO:0000256" key="4">
    <source>
        <dbReference type="SAM" id="Phobius"/>
    </source>
</evidence>
<dbReference type="InterPro" id="IPR050469">
    <property type="entry name" value="Diguanylate_Cyclase"/>
</dbReference>
<dbReference type="CDD" id="cd01949">
    <property type="entry name" value="GGDEF"/>
    <property type="match status" value="1"/>
</dbReference>
<dbReference type="Gene3D" id="3.30.70.270">
    <property type="match status" value="1"/>
</dbReference>
<keyword evidence="4" id="KW-1133">Transmembrane helix</keyword>
<dbReference type="NCBIfam" id="TIGR00254">
    <property type="entry name" value="GGDEF"/>
    <property type="match status" value="1"/>
</dbReference>
<comment type="catalytic activity">
    <reaction evidence="3">
        <text>2 GTP = 3',3'-c-di-GMP + 2 diphosphate</text>
        <dbReference type="Rhea" id="RHEA:24898"/>
        <dbReference type="ChEBI" id="CHEBI:33019"/>
        <dbReference type="ChEBI" id="CHEBI:37565"/>
        <dbReference type="ChEBI" id="CHEBI:58805"/>
        <dbReference type="EC" id="2.7.7.65"/>
    </reaction>
</comment>
<name>A0AA41W5J9_9GAMM</name>
<comment type="cofactor">
    <cofactor evidence="1">
        <name>Mg(2+)</name>
        <dbReference type="ChEBI" id="CHEBI:18420"/>
    </cofactor>
</comment>
<dbReference type="PROSITE" id="PS50887">
    <property type="entry name" value="GGDEF"/>
    <property type="match status" value="1"/>
</dbReference>
<dbReference type="PANTHER" id="PTHR45138">
    <property type="entry name" value="REGULATORY COMPONENTS OF SENSORY TRANSDUCTION SYSTEM"/>
    <property type="match status" value="1"/>
</dbReference>
<feature type="transmembrane region" description="Helical" evidence="4">
    <location>
        <begin position="139"/>
        <end position="160"/>
    </location>
</feature>
<dbReference type="InterPro" id="IPR000160">
    <property type="entry name" value="GGDEF_dom"/>
</dbReference>
<organism evidence="6 7">
    <name type="scientific">Echinimonas agarilytica</name>
    <dbReference type="NCBI Taxonomy" id="1215918"/>
    <lineage>
        <taxon>Bacteria</taxon>
        <taxon>Pseudomonadati</taxon>
        <taxon>Pseudomonadota</taxon>
        <taxon>Gammaproteobacteria</taxon>
        <taxon>Alteromonadales</taxon>
        <taxon>Echinimonadaceae</taxon>
        <taxon>Echinimonas</taxon>
    </lineage>
</organism>
<dbReference type="Pfam" id="PF00990">
    <property type="entry name" value="GGDEF"/>
    <property type="match status" value="1"/>
</dbReference>
<feature type="transmembrane region" description="Helical" evidence="4">
    <location>
        <begin position="43"/>
        <end position="62"/>
    </location>
</feature>
<feature type="transmembrane region" description="Helical" evidence="4">
    <location>
        <begin position="21"/>
        <end position="37"/>
    </location>
</feature>
<dbReference type="RefSeq" id="WP_251260507.1">
    <property type="nucleotide sequence ID" value="NZ_JAMQGP010000002.1"/>
</dbReference>
<keyword evidence="7" id="KW-1185">Reference proteome</keyword>
<dbReference type="GO" id="GO:0052621">
    <property type="term" value="F:diguanylate cyclase activity"/>
    <property type="evidence" value="ECO:0007669"/>
    <property type="project" value="UniProtKB-EC"/>
</dbReference>
<dbReference type="EMBL" id="JAMQGP010000002">
    <property type="protein sequence ID" value="MCM2679146.1"/>
    <property type="molecule type" value="Genomic_DNA"/>
</dbReference>
<evidence type="ECO:0000256" key="2">
    <source>
        <dbReference type="ARBA" id="ARBA00012528"/>
    </source>
</evidence>
<dbReference type="EC" id="2.7.7.65" evidence="2"/>
<reference evidence="6 7" key="1">
    <citation type="journal article" date="2013" name="Antonie Van Leeuwenhoek">
        <title>Echinimonas agarilytica gen. nov., sp. nov., a new gammaproteobacterium isolated from the sea urchin Strongylocentrotus intermedius.</title>
        <authorList>
            <person name="Nedashkovskaya O.I."/>
            <person name="Stenkova A.M."/>
            <person name="Zhukova N.V."/>
            <person name="Van Trappen S."/>
            <person name="Lee J.S."/>
            <person name="Kim S.B."/>
        </authorList>
    </citation>
    <scope>NUCLEOTIDE SEQUENCE [LARGE SCALE GENOMIC DNA]</scope>
    <source>
        <strain evidence="6 7">KMM 6351</strain>
    </source>
</reference>
<comment type="caution">
    <text evidence="6">The sequence shown here is derived from an EMBL/GenBank/DDBJ whole genome shotgun (WGS) entry which is preliminary data.</text>
</comment>
<feature type="domain" description="GGDEF" evidence="5">
    <location>
        <begin position="201"/>
        <end position="330"/>
    </location>
</feature>
<keyword evidence="4" id="KW-0812">Transmembrane</keyword>
<evidence type="ECO:0000256" key="3">
    <source>
        <dbReference type="ARBA" id="ARBA00034247"/>
    </source>
</evidence>
<feature type="transmembrane region" description="Helical" evidence="4">
    <location>
        <begin position="115"/>
        <end position="132"/>
    </location>
</feature>
<evidence type="ECO:0000256" key="1">
    <source>
        <dbReference type="ARBA" id="ARBA00001946"/>
    </source>
</evidence>
<dbReference type="InterPro" id="IPR043128">
    <property type="entry name" value="Rev_trsase/Diguanyl_cyclase"/>
</dbReference>
<proteinExistence type="predicted"/>
<dbReference type="SUPFAM" id="SSF55073">
    <property type="entry name" value="Nucleotide cyclase"/>
    <property type="match status" value="1"/>
</dbReference>
<protein>
    <recommendedName>
        <fullName evidence="2">diguanylate cyclase</fullName>
        <ecNumber evidence="2">2.7.7.65</ecNumber>
    </recommendedName>
</protein>
<evidence type="ECO:0000259" key="5">
    <source>
        <dbReference type="PROSITE" id="PS50887"/>
    </source>
</evidence>
<dbReference type="Proteomes" id="UP001165393">
    <property type="component" value="Unassembled WGS sequence"/>
</dbReference>
<dbReference type="AlphaFoldDB" id="A0AA41W5J9"/>
<dbReference type="FunFam" id="3.30.70.270:FF:000001">
    <property type="entry name" value="Diguanylate cyclase domain protein"/>
    <property type="match status" value="1"/>
</dbReference>
<accession>A0AA41W5J9</accession>
<feature type="transmembrane region" description="Helical" evidence="4">
    <location>
        <begin position="74"/>
        <end position="103"/>
    </location>
</feature>
<dbReference type="PANTHER" id="PTHR45138:SF9">
    <property type="entry name" value="DIGUANYLATE CYCLASE DGCM-RELATED"/>
    <property type="match status" value="1"/>
</dbReference>
<sequence length="331" mass="37718">MKRKLSAESHEVMKQLIARHSTVCIFLLAPFAIASLLQEKWWLGAWTSFIVSIFAVNLWAIIYQDRYFPKMVRFVLAPAIIIFSGVCLMTLEMMGVFWLYPIIVSFYFLLKRQDAWIANILVMCFAIPFVSIHFDAAYAIRIVTSLVMISIFSAIFTQLISAQEARLKALIVTDHLTGLYNRSLLNERLSEAIQQYNRSRAPMTLITMDLDHFKTINDQYGHIAGDRVLKKVSEVLIRRSREVDTIFRTGGEEFLVVLYNTDLEQGIRAAESYLRLIAATQCIPQKTVTMSAGVATLKEDESAEQWMLRSDNSLYKAKDAGRNCVIADCDA</sequence>
<dbReference type="InterPro" id="IPR029787">
    <property type="entry name" value="Nucleotide_cyclase"/>
</dbReference>
<keyword evidence="4" id="KW-0472">Membrane</keyword>
<evidence type="ECO:0000313" key="7">
    <source>
        <dbReference type="Proteomes" id="UP001165393"/>
    </source>
</evidence>
<gene>
    <name evidence="6" type="ORF">NAF29_05575</name>
</gene>
<evidence type="ECO:0000313" key="6">
    <source>
        <dbReference type="EMBL" id="MCM2679146.1"/>
    </source>
</evidence>
<dbReference type="SMART" id="SM00267">
    <property type="entry name" value="GGDEF"/>
    <property type="match status" value="1"/>
</dbReference>